<organism evidence="2">
    <name type="scientific">Eucalyptus grandis</name>
    <name type="common">Flooded gum</name>
    <dbReference type="NCBI Taxonomy" id="71139"/>
    <lineage>
        <taxon>Eukaryota</taxon>
        <taxon>Viridiplantae</taxon>
        <taxon>Streptophyta</taxon>
        <taxon>Embryophyta</taxon>
        <taxon>Tracheophyta</taxon>
        <taxon>Spermatophyta</taxon>
        <taxon>Magnoliopsida</taxon>
        <taxon>eudicotyledons</taxon>
        <taxon>Gunneridae</taxon>
        <taxon>Pentapetalae</taxon>
        <taxon>rosids</taxon>
        <taxon>malvids</taxon>
        <taxon>Myrtales</taxon>
        <taxon>Myrtaceae</taxon>
        <taxon>Myrtoideae</taxon>
        <taxon>Eucalypteae</taxon>
        <taxon>Eucalyptus</taxon>
    </lineage>
</organism>
<name>A0A059AQ69_EUCGR</name>
<protein>
    <submittedName>
        <fullName evidence="2">Uncharacterized protein</fullName>
    </submittedName>
</protein>
<dbReference type="EMBL" id="KK198761">
    <property type="protein sequence ID" value="KCW55963.1"/>
    <property type="molecule type" value="Genomic_DNA"/>
</dbReference>
<proteinExistence type="predicted"/>
<evidence type="ECO:0000256" key="1">
    <source>
        <dbReference type="SAM" id="Phobius"/>
    </source>
</evidence>
<dbReference type="InParanoid" id="A0A059AQ69"/>
<dbReference type="AlphaFoldDB" id="A0A059AQ69"/>
<sequence>MRGRWNLRRHLRAFIVFSIRVLSRTCSDGFFCEVCEVCGIAGLCLDFFIFVHFCSLFLLFTTAVVFSSACWSCFQNDFWFKSRLKHVISGTFRTVDIT</sequence>
<reference evidence="2" key="1">
    <citation type="submission" date="2013-07" db="EMBL/GenBank/DDBJ databases">
        <title>The genome of Eucalyptus grandis.</title>
        <authorList>
            <person name="Schmutz J."/>
            <person name="Hayes R."/>
            <person name="Myburg A."/>
            <person name="Tuskan G."/>
            <person name="Grattapaglia D."/>
            <person name="Rokhsar D.S."/>
        </authorList>
    </citation>
    <scope>NUCLEOTIDE SEQUENCE</scope>
    <source>
        <tissue evidence="2">Leaf extractions</tissue>
    </source>
</reference>
<keyword evidence="1" id="KW-0812">Transmembrane</keyword>
<feature type="transmembrane region" description="Helical" evidence="1">
    <location>
        <begin position="47"/>
        <end position="74"/>
    </location>
</feature>
<keyword evidence="1" id="KW-0472">Membrane</keyword>
<gene>
    <name evidence="2" type="ORF">EUGRSUZ_I01745</name>
</gene>
<accession>A0A059AQ69</accession>
<dbReference type="Gramene" id="KCW55963">
    <property type="protein sequence ID" value="KCW55963"/>
    <property type="gene ID" value="EUGRSUZ_I01745"/>
</dbReference>
<keyword evidence="1" id="KW-1133">Transmembrane helix</keyword>
<evidence type="ECO:0000313" key="2">
    <source>
        <dbReference type="EMBL" id="KCW55963.1"/>
    </source>
</evidence>